<dbReference type="Gene3D" id="3.40.50.720">
    <property type="entry name" value="NAD(P)-binding Rossmann-like Domain"/>
    <property type="match status" value="1"/>
</dbReference>
<dbReference type="InterPro" id="IPR001509">
    <property type="entry name" value="Epimerase_deHydtase"/>
</dbReference>
<feature type="domain" description="NAD-dependent epimerase/dehydratase" evidence="2">
    <location>
        <begin position="7"/>
        <end position="232"/>
    </location>
</feature>
<keyword evidence="3" id="KW-0413">Isomerase</keyword>
<accession>A0A6J4NFZ2</accession>
<dbReference type="AlphaFoldDB" id="A0A6J4NFZ2"/>
<dbReference type="PANTHER" id="PTHR43245">
    <property type="entry name" value="BIFUNCTIONAL POLYMYXIN RESISTANCE PROTEIN ARNA"/>
    <property type="match status" value="1"/>
</dbReference>
<organism evidence="3">
    <name type="scientific">uncultured Propionibacteriaceae bacterium</name>
    <dbReference type="NCBI Taxonomy" id="257457"/>
    <lineage>
        <taxon>Bacteria</taxon>
        <taxon>Bacillati</taxon>
        <taxon>Actinomycetota</taxon>
        <taxon>Actinomycetes</taxon>
        <taxon>Propionibacteriales</taxon>
        <taxon>Propionibacteriaceae</taxon>
        <taxon>environmental samples</taxon>
    </lineage>
</organism>
<dbReference type="InterPro" id="IPR050177">
    <property type="entry name" value="Lipid_A_modif_metabolic_enz"/>
</dbReference>
<dbReference type="SUPFAM" id="SSF51735">
    <property type="entry name" value="NAD(P)-binding Rossmann-fold domains"/>
    <property type="match status" value="1"/>
</dbReference>
<protein>
    <submittedName>
        <fullName evidence="3">UDP-glucose 4-epimerase</fullName>
        <ecNumber evidence="3">5.1.3.2</ecNumber>
    </submittedName>
</protein>
<evidence type="ECO:0000256" key="1">
    <source>
        <dbReference type="SAM" id="MobiDB-lite"/>
    </source>
</evidence>
<feature type="region of interest" description="Disordered" evidence="1">
    <location>
        <begin position="128"/>
        <end position="148"/>
    </location>
</feature>
<proteinExistence type="predicted"/>
<sequence length="342" mass="36492">MGMAQVVLVTGVSRDLSARFARALAAEGDIDVIGVDVAPPRHELGAVNFVRADIRNPAISKVILGSQVDTVVHMATLATPGSAGGRSTMKEINVVGTMQLLASCQRAESVRKLVLQSSAAVYGASPRDPVKYTEETPPQAPPQTGFGKDSVEIETYLRGLARRRPDVVVTTLRLAHLMGAGVDSEIARYLSLPVVPKVLGFDARLQFLHPVDAVEALLTVTRSDVPGTFNVGADDVVPLSQALRMMGRPPIGVPKRLAPALAGVARHAGLLEFPPDQIDALTYGRGMDCSRIAEVTGFRPRYSSRQALEEFVALAQPGLLAEQRVDRALDSLASLLAPQARR</sequence>
<dbReference type="InterPro" id="IPR036291">
    <property type="entry name" value="NAD(P)-bd_dom_sf"/>
</dbReference>
<evidence type="ECO:0000259" key="2">
    <source>
        <dbReference type="Pfam" id="PF01370"/>
    </source>
</evidence>
<reference evidence="3" key="1">
    <citation type="submission" date="2020-02" db="EMBL/GenBank/DDBJ databases">
        <authorList>
            <person name="Meier V. D."/>
        </authorList>
    </citation>
    <scope>NUCLEOTIDE SEQUENCE</scope>
    <source>
        <strain evidence="3">AVDCRST_MAG75</strain>
    </source>
</reference>
<name>A0A6J4NFZ2_9ACTN</name>
<gene>
    <name evidence="3" type="ORF">AVDCRST_MAG75-1301</name>
</gene>
<dbReference type="EMBL" id="CADCUO010000076">
    <property type="protein sequence ID" value="CAA9386278.1"/>
    <property type="molecule type" value="Genomic_DNA"/>
</dbReference>
<dbReference type="EC" id="5.1.3.2" evidence="3"/>
<dbReference type="GO" id="GO:0003978">
    <property type="term" value="F:UDP-glucose 4-epimerase activity"/>
    <property type="evidence" value="ECO:0007669"/>
    <property type="project" value="UniProtKB-EC"/>
</dbReference>
<dbReference type="PANTHER" id="PTHR43245:SF52">
    <property type="entry name" value="NAD-DEPENDENT EPIMERASE_DEHYDRATASE"/>
    <property type="match status" value="1"/>
</dbReference>
<evidence type="ECO:0000313" key="3">
    <source>
        <dbReference type="EMBL" id="CAA9386278.1"/>
    </source>
</evidence>
<dbReference type="Pfam" id="PF01370">
    <property type="entry name" value="Epimerase"/>
    <property type="match status" value="1"/>
</dbReference>